<dbReference type="SUPFAM" id="SSF54523">
    <property type="entry name" value="Pili subunits"/>
    <property type="match status" value="1"/>
</dbReference>
<reference evidence="1 2" key="1">
    <citation type="journal article" date="2015" name="Nature">
        <title>rRNA introns, odd ribosomes, and small enigmatic genomes across a large radiation of phyla.</title>
        <authorList>
            <person name="Brown C.T."/>
            <person name="Hug L.A."/>
            <person name="Thomas B.C."/>
            <person name="Sharon I."/>
            <person name="Castelle C.J."/>
            <person name="Singh A."/>
            <person name="Wilkins M.J."/>
            <person name="Williams K.H."/>
            <person name="Banfield J.F."/>
        </authorList>
    </citation>
    <scope>NUCLEOTIDE SEQUENCE [LARGE SCALE GENOMIC DNA]</scope>
</reference>
<evidence type="ECO:0000313" key="1">
    <source>
        <dbReference type="EMBL" id="KKQ50328.1"/>
    </source>
</evidence>
<comment type="caution">
    <text evidence="1">The sequence shown here is derived from an EMBL/GenBank/DDBJ whole genome shotgun (WGS) entry which is preliminary data.</text>
</comment>
<organism evidence="1 2">
    <name type="scientific">Candidatus Shapirobacteria bacterium GW2011_GWE1_38_10</name>
    <dbReference type="NCBI Taxonomy" id="1618488"/>
    <lineage>
        <taxon>Bacteria</taxon>
        <taxon>Candidatus Shapironibacteriota</taxon>
    </lineage>
</organism>
<dbReference type="Gene3D" id="3.30.700.10">
    <property type="entry name" value="Glycoprotein, Type 4 Pilin"/>
    <property type="match status" value="1"/>
</dbReference>
<proteinExistence type="predicted"/>
<dbReference type="NCBIfam" id="TIGR02532">
    <property type="entry name" value="IV_pilin_GFxxxE"/>
    <property type="match status" value="1"/>
</dbReference>
<dbReference type="InterPro" id="IPR012902">
    <property type="entry name" value="N_methyl_site"/>
</dbReference>
<sequence length="223" mass="23666">MKKAFTLVELLIVIALIAILSVAVLATINPIEQTNKARDAKFKNDAAEVLSGYERFFASQNKYPWNMDNDGLGSIDNGEVASGVNNIAFLSRDWRFGVLDETGAASGQLITTSELKTAFGSSKEPFDDTVVAGSEDAMYMFHSNDSNYVCFCPKANANRTGAVASQLKCLDRVEAVNATVDVSTATLSDLGGTCLAAADPKANGFCDLGTTANLLCVPEGDIN</sequence>
<dbReference type="EMBL" id="LBTX01000006">
    <property type="protein sequence ID" value="KKQ50328.1"/>
    <property type="molecule type" value="Genomic_DNA"/>
</dbReference>
<accession>A0A0G0I4S6</accession>
<evidence type="ECO:0000313" key="2">
    <source>
        <dbReference type="Proteomes" id="UP000034231"/>
    </source>
</evidence>
<protein>
    <recommendedName>
        <fullName evidence="3">Prepilin-type N-terminal cleavage/methylation domain-containing protein</fullName>
    </recommendedName>
</protein>
<dbReference type="Pfam" id="PF07963">
    <property type="entry name" value="N_methyl"/>
    <property type="match status" value="1"/>
</dbReference>
<gene>
    <name evidence="1" type="ORF">US68_C0006G0008</name>
</gene>
<name>A0A0G0I4S6_9BACT</name>
<dbReference type="Proteomes" id="UP000034231">
    <property type="component" value="Unassembled WGS sequence"/>
</dbReference>
<evidence type="ECO:0008006" key="3">
    <source>
        <dbReference type="Google" id="ProtNLM"/>
    </source>
</evidence>
<dbReference type="AlphaFoldDB" id="A0A0G0I4S6"/>
<dbReference type="InterPro" id="IPR045584">
    <property type="entry name" value="Pilin-like"/>
</dbReference>